<dbReference type="InterPro" id="IPR050545">
    <property type="entry name" value="Mycobact_MmpL"/>
</dbReference>
<dbReference type="PANTHER" id="PTHR33406:SF11">
    <property type="entry name" value="MEMBRANE PROTEIN SCO6666-RELATED"/>
    <property type="match status" value="1"/>
</dbReference>
<dbReference type="SUPFAM" id="SSF82866">
    <property type="entry name" value="Multidrug efflux transporter AcrB transmembrane domain"/>
    <property type="match status" value="2"/>
</dbReference>
<gene>
    <name evidence="9" type="ORF">Val02_27250</name>
</gene>
<evidence type="ECO:0000313" key="10">
    <source>
        <dbReference type="Proteomes" id="UP000619260"/>
    </source>
</evidence>
<evidence type="ECO:0000256" key="4">
    <source>
        <dbReference type="ARBA" id="ARBA00022692"/>
    </source>
</evidence>
<proteinExistence type="inferred from homology"/>
<dbReference type="Gene3D" id="1.20.1640.10">
    <property type="entry name" value="Multidrug efflux transporter AcrB transmembrane domain"/>
    <property type="match status" value="2"/>
</dbReference>
<evidence type="ECO:0000259" key="8">
    <source>
        <dbReference type="PROSITE" id="PS50156"/>
    </source>
</evidence>
<evidence type="ECO:0000256" key="3">
    <source>
        <dbReference type="ARBA" id="ARBA00022475"/>
    </source>
</evidence>
<dbReference type="EMBL" id="BOPF01000008">
    <property type="protein sequence ID" value="GIJ45839.1"/>
    <property type="molecule type" value="Genomic_DNA"/>
</dbReference>
<dbReference type="InterPro" id="IPR004869">
    <property type="entry name" value="MMPL_dom"/>
</dbReference>
<keyword evidence="4 7" id="KW-0812">Transmembrane</keyword>
<evidence type="ECO:0000256" key="2">
    <source>
        <dbReference type="ARBA" id="ARBA00010157"/>
    </source>
</evidence>
<comment type="subcellular location">
    <subcellularLocation>
        <location evidence="1">Cell membrane</location>
        <topology evidence="1">Multi-pass membrane protein</topology>
    </subcellularLocation>
</comment>
<dbReference type="PROSITE" id="PS50156">
    <property type="entry name" value="SSD"/>
    <property type="match status" value="1"/>
</dbReference>
<feature type="transmembrane region" description="Helical" evidence="7">
    <location>
        <begin position="12"/>
        <end position="35"/>
    </location>
</feature>
<evidence type="ECO:0000256" key="5">
    <source>
        <dbReference type="ARBA" id="ARBA00022989"/>
    </source>
</evidence>
<feature type="transmembrane region" description="Helical" evidence="7">
    <location>
        <begin position="537"/>
        <end position="556"/>
    </location>
</feature>
<comment type="caution">
    <text evidence="9">The sequence shown here is derived from an EMBL/GenBank/DDBJ whole genome shotgun (WGS) entry which is preliminary data.</text>
</comment>
<dbReference type="AlphaFoldDB" id="A0A8J3YIB9"/>
<feature type="domain" description="SSD" evidence="8">
    <location>
        <begin position="205"/>
        <end position="326"/>
    </location>
</feature>
<dbReference type="PANTHER" id="PTHR33406">
    <property type="entry name" value="MEMBRANE PROTEIN MJ1562-RELATED"/>
    <property type="match status" value="1"/>
</dbReference>
<feature type="transmembrane region" description="Helical" evidence="7">
    <location>
        <begin position="362"/>
        <end position="384"/>
    </location>
</feature>
<feature type="transmembrane region" description="Helical" evidence="7">
    <location>
        <begin position="576"/>
        <end position="596"/>
    </location>
</feature>
<feature type="transmembrane region" description="Helical" evidence="7">
    <location>
        <begin position="649"/>
        <end position="668"/>
    </location>
</feature>
<reference evidence="9" key="1">
    <citation type="submission" date="2021-01" db="EMBL/GenBank/DDBJ databases">
        <title>Whole genome shotgun sequence of Virgisporangium aliadipatigenens NBRC 105644.</title>
        <authorList>
            <person name="Komaki H."/>
            <person name="Tamura T."/>
        </authorList>
    </citation>
    <scope>NUCLEOTIDE SEQUENCE</scope>
    <source>
        <strain evidence="9">NBRC 105644</strain>
    </source>
</reference>
<feature type="transmembrane region" description="Helical" evidence="7">
    <location>
        <begin position="224"/>
        <end position="246"/>
    </location>
</feature>
<dbReference type="InterPro" id="IPR000731">
    <property type="entry name" value="SSD"/>
</dbReference>
<feature type="transmembrane region" description="Helical" evidence="7">
    <location>
        <begin position="510"/>
        <end position="530"/>
    </location>
</feature>
<feature type="transmembrane region" description="Helical" evidence="7">
    <location>
        <begin position="276"/>
        <end position="297"/>
    </location>
</feature>
<evidence type="ECO:0000256" key="1">
    <source>
        <dbReference type="ARBA" id="ARBA00004651"/>
    </source>
</evidence>
<name>A0A8J3YIB9_9ACTN</name>
<comment type="similarity">
    <text evidence="2">Belongs to the resistance-nodulation-cell division (RND) (TC 2.A.6) family. MmpL subfamily.</text>
</comment>
<feature type="transmembrane region" description="Helical" evidence="7">
    <location>
        <begin position="303"/>
        <end position="327"/>
    </location>
</feature>
<keyword evidence="5 7" id="KW-1133">Transmembrane helix</keyword>
<evidence type="ECO:0000256" key="6">
    <source>
        <dbReference type="ARBA" id="ARBA00023136"/>
    </source>
</evidence>
<keyword evidence="10" id="KW-1185">Reference proteome</keyword>
<feature type="transmembrane region" description="Helical" evidence="7">
    <location>
        <begin position="182"/>
        <end position="212"/>
    </location>
</feature>
<evidence type="ECO:0000313" key="9">
    <source>
        <dbReference type="EMBL" id="GIJ45839.1"/>
    </source>
</evidence>
<dbReference type="Pfam" id="PF03176">
    <property type="entry name" value="MMPL"/>
    <property type="match status" value="2"/>
</dbReference>
<dbReference type="GO" id="GO:0005886">
    <property type="term" value="C:plasma membrane"/>
    <property type="evidence" value="ECO:0007669"/>
    <property type="project" value="UniProtKB-SubCell"/>
</dbReference>
<organism evidence="9 10">
    <name type="scientific">Virgisporangium aliadipatigenens</name>
    <dbReference type="NCBI Taxonomy" id="741659"/>
    <lineage>
        <taxon>Bacteria</taxon>
        <taxon>Bacillati</taxon>
        <taxon>Actinomycetota</taxon>
        <taxon>Actinomycetes</taxon>
        <taxon>Micromonosporales</taxon>
        <taxon>Micromonosporaceae</taxon>
        <taxon>Virgisporangium</taxon>
    </lineage>
</organism>
<protein>
    <submittedName>
        <fullName evidence="9">Membrane protein</fullName>
    </submittedName>
</protein>
<keyword evidence="6 7" id="KW-0472">Membrane</keyword>
<keyword evidence="3" id="KW-1003">Cell membrane</keyword>
<evidence type="ECO:0000256" key="7">
    <source>
        <dbReference type="SAM" id="Phobius"/>
    </source>
</evidence>
<sequence>MFAWWGRTVARARWQVLIVGLVVTVAGGVWGLGLFGSVVGGGFEDPGSESAKAAERIVAEVGRQDADLVVIYSSDSAEVTDAAFRDAVTGTVGKLRQHADVAGAVSFYDTQSPAFVSHDRHATFVAVTLKKAESTEQYDAVKPLLDAPGLRTQVAGGTAIQADITERISADIARAETMSMPVLIVLLLFVFGGAVAAGMPMLVGGIAVLLAFAATRALTYVTDISVFSINIITMLGMGLAIDYALFIVSRFREELAGGRSTAEAVERTLDTAGRTVFVSAVTVAVALASLLLFPQVFLRSMGLGGVSAVLVAMLASVTVLPALLAVLGPRINALKVRLPRRSAPASTGLWERLARAVMRRPLPVIAGTLAILTLLALPFAGAQFGGPDERVLPEGEASRVATERLASDFPPGAGNTVKVLVTGVDGAAAGGFAESVKGLDGVTGVQITAAEGTSTVLAVAYDGSSASERARDIVAGVRDLPAPAGGEVLVGGATAELVDLLDSLTERLPWMALLVAGTTFLLLFLAFGSLVLPIKAIVMNVVSIGASFGAVVWVFQDGHLSDFLGFTPTGDLEATQLILMLAILFGLSTDYEVFLLSRVREEWDRTHDNVQAVAGGLQRTGRIITSAALLLVIVIGGFATGGISFIKMIGVGMIVAIVVDATLVRALLVPATMRLLGRANWWLPGPLDRFYKRYGIHEEPPAPATEPARVPVAV</sequence>
<feature type="transmembrane region" description="Helical" evidence="7">
    <location>
        <begin position="623"/>
        <end position="643"/>
    </location>
</feature>
<accession>A0A8J3YIB9</accession>
<dbReference type="Proteomes" id="UP000619260">
    <property type="component" value="Unassembled WGS sequence"/>
</dbReference>